<accession>A0A1X6NX03</accession>
<dbReference type="Gene3D" id="1.10.287.40">
    <property type="entry name" value="Serine-tRNA synthetase, tRNA binding domain"/>
    <property type="match status" value="1"/>
</dbReference>
<proteinExistence type="predicted"/>
<evidence type="ECO:0000313" key="1">
    <source>
        <dbReference type="EMBL" id="OSX73154.1"/>
    </source>
</evidence>
<dbReference type="SUPFAM" id="SSF46589">
    <property type="entry name" value="tRNA-binding arm"/>
    <property type="match status" value="1"/>
</dbReference>
<evidence type="ECO:0008006" key="3">
    <source>
        <dbReference type="Google" id="ProtNLM"/>
    </source>
</evidence>
<dbReference type="Proteomes" id="UP000218209">
    <property type="component" value="Unassembled WGS sequence"/>
</dbReference>
<dbReference type="EMBL" id="KV919015">
    <property type="protein sequence ID" value="OSX73154.1"/>
    <property type="molecule type" value="Genomic_DNA"/>
</dbReference>
<dbReference type="AlphaFoldDB" id="A0A1X6NX03"/>
<keyword evidence="2" id="KW-1185">Reference proteome</keyword>
<protein>
    <recommendedName>
        <fullName evidence="3">Serine-tRNA synthetase type1 N-terminal domain-containing protein</fullName>
    </recommendedName>
</protein>
<organism evidence="1 2">
    <name type="scientific">Porphyra umbilicalis</name>
    <name type="common">Purple laver</name>
    <name type="synonym">Red alga</name>
    <dbReference type="NCBI Taxonomy" id="2786"/>
    <lineage>
        <taxon>Eukaryota</taxon>
        <taxon>Rhodophyta</taxon>
        <taxon>Bangiophyceae</taxon>
        <taxon>Bangiales</taxon>
        <taxon>Bangiaceae</taxon>
        <taxon>Porphyra</taxon>
    </lineage>
</organism>
<gene>
    <name evidence="1" type="ORF">BU14_0373s0007</name>
</gene>
<dbReference type="InterPro" id="IPR042103">
    <property type="entry name" value="SerRS_1_N_sf"/>
</dbReference>
<name>A0A1X6NX03_PORUM</name>
<dbReference type="InterPro" id="IPR010978">
    <property type="entry name" value="tRNA-bd_arm"/>
</dbReference>
<evidence type="ECO:0000313" key="2">
    <source>
        <dbReference type="Proteomes" id="UP000218209"/>
    </source>
</evidence>
<sequence length="132" mass="14192">MAFLQPCLTLRFHGAASAASKNLSWLSGSARRTPATTRQRPPPTGVRGLRGAVPAGAVDMRWVKDNIDKVKANVTARAVAVDVDTAVSLYDAYLALVTATDDARRQRNLVASRMKIEAAKMTPDVRAACRSL</sequence>
<reference evidence="1 2" key="1">
    <citation type="submission" date="2017-03" db="EMBL/GenBank/DDBJ databases">
        <title>WGS assembly of Porphyra umbilicalis.</title>
        <authorList>
            <person name="Brawley S.H."/>
            <person name="Blouin N.A."/>
            <person name="Ficko-Blean E."/>
            <person name="Wheeler G.L."/>
            <person name="Lohr M."/>
            <person name="Goodson H.V."/>
            <person name="Jenkins J.W."/>
            <person name="Blaby-Haas C.E."/>
            <person name="Helliwell K.E."/>
            <person name="Chan C."/>
            <person name="Marriage T."/>
            <person name="Bhattacharya D."/>
            <person name="Klein A.S."/>
            <person name="Badis Y."/>
            <person name="Brodie J."/>
            <person name="Cao Y."/>
            <person name="Collen J."/>
            <person name="Dittami S.M."/>
            <person name="Gachon C.M."/>
            <person name="Green B.R."/>
            <person name="Karpowicz S."/>
            <person name="Kim J.W."/>
            <person name="Kudahl U."/>
            <person name="Lin S."/>
            <person name="Michel G."/>
            <person name="Mittag M."/>
            <person name="Olson B.J."/>
            <person name="Pangilinan J."/>
            <person name="Peng Y."/>
            <person name="Qiu H."/>
            <person name="Shu S."/>
            <person name="Singer J.T."/>
            <person name="Smith A.G."/>
            <person name="Sprecher B.N."/>
            <person name="Wagner V."/>
            <person name="Wang W."/>
            <person name="Wang Z.-Y."/>
            <person name="Yan J."/>
            <person name="Yarish C."/>
            <person name="Zoeuner-Riek S."/>
            <person name="Zhuang Y."/>
            <person name="Zou Y."/>
            <person name="Lindquist E.A."/>
            <person name="Grimwood J."/>
            <person name="Barry K."/>
            <person name="Rokhsar D.S."/>
            <person name="Schmutz J."/>
            <person name="Stiller J.W."/>
            <person name="Grossman A.R."/>
            <person name="Prochnik S.E."/>
        </authorList>
    </citation>
    <scope>NUCLEOTIDE SEQUENCE [LARGE SCALE GENOMIC DNA]</scope>
    <source>
        <strain evidence="1">4086291</strain>
    </source>
</reference>
<dbReference type="GO" id="GO:0000166">
    <property type="term" value="F:nucleotide binding"/>
    <property type="evidence" value="ECO:0007669"/>
    <property type="project" value="InterPro"/>
</dbReference>